<dbReference type="Bgee" id="ENSELUG00000023380">
    <property type="expression patterns" value="Expressed in camera-type eye and 15 other cell types or tissues"/>
</dbReference>
<evidence type="ECO:0000313" key="10">
    <source>
        <dbReference type="Proteomes" id="UP000265140"/>
    </source>
</evidence>
<evidence type="ECO:0000259" key="8">
    <source>
        <dbReference type="PROSITE" id="PS51323"/>
    </source>
</evidence>
<dbReference type="InterPro" id="IPR013783">
    <property type="entry name" value="Ig-like_fold"/>
</dbReference>
<dbReference type="Ensembl" id="ENSELUT00000036142.3">
    <property type="protein sequence ID" value="ENSELUP00000042245.2"/>
    <property type="gene ID" value="ENSELUG00000023380.3"/>
</dbReference>
<dbReference type="GO" id="GO:0001558">
    <property type="term" value="P:regulation of cell growth"/>
    <property type="evidence" value="ECO:0007669"/>
    <property type="project" value="InterPro"/>
</dbReference>
<reference evidence="9" key="4">
    <citation type="submission" date="2025-09" db="UniProtKB">
        <authorList>
            <consortium name="Ensembl"/>
        </authorList>
    </citation>
    <scope>IDENTIFICATION</scope>
</reference>
<dbReference type="InterPro" id="IPR011390">
    <property type="entry name" value="IGFBP_rP_mac25"/>
</dbReference>
<dbReference type="SMART" id="SM00121">
    <property type="entry name" value="IB"/>
    <property type="match status" value="1"/>
</dbReference>
<dbReference type="Gene3D" id="2.60.40.10">
    <property type="entry name" value="Immunoglobulins"/>
    <property type="match status" value="1"/>
</dbReference>
<accession>A0A3P9ANE6</accession>
<dbReference type="Pfam" id="PF07648">
    <property type="entry name" value="Kazal_2"/>
    <property type="match status" value="1"/>
</dbReference>
<gene>
    <name evidence="9" type="primary">IGFBP7</name>
</gene>
<evidence type="ECO:0008006" key="11">
    <source>
        <dbReference type="Google" id="ProtNLM"/>
    </source>
</evidence>
<dbReference type="InterPro" id="IPR003598">
    <property type="entry name" value="Ig_sub2"/>
</dbReference>
<dbReference type="PANTHER" id="PTHR14186">
    <property type="entry name" value="INSULIN-LIKE GROWTH FACTOR BINDING PROTEIN-RELATED"/>
    <property type="match status" value="1"/>
</dbReference>
<organism evidence="9 10">
    <name type="scientific">Esox lucius</name>
    <name type="common">Northern pike</name>
    <dbReference type="NCBI Taxonomy" id="8010"/>
    <lineage>
        <taxon>Eukaryota</taxon>
        <taxon>Metazoa</taxon>
        <taxon>Chordata</taxon>
        <taxon>Craniata</taxon>
        <taxon>Vertebrata</taxon>
        <taxon>Euteleostomi</taxon>
        <taxon>Actinopterygii</taxon>
        <taxon>Neopterygii</taxon>
        <taxon>Teleostei</taxon>
        <taxon>Protacanthopterygii</taxon>
        <taxon>Esociformes</taxon>
        <taxon>Esocidae</taxon>
        <taxon>Esox</taxon>
    </lineage>
</organism>
<evidence type="ECO:0000256" key="1">
    <source>
        <dbReference type="ARBA" id="ARBA00004613"/>
    </source>
</evidence>
<comment type="subcellular location">
    <subcellularLocation>
        <location evidence="1">Secreted</location>
    </subcellularLocation>
</comment>
<dbReference type="InterPro" id="IPR002350">
    <property type="entry name" value="Kazal_dom"/>
</dbReference>
<reference evidence="10" key="1">
    <citation type="journal article" date="2014" name="PLoS ONE">
        <title>The genome and linkage map of the northern pike (Esox lucius): conserved synteny revealed between the salmonid sister group and the Neoteleostei.</title>
        <authorList>
            <person name="Rondeau E.B."/>
            <person name="Minkley D.R."/>
            <person name="Leong J.S."/>
            <person name="Messmer A.M."/>
            <person name="Jantzen J.R."/>
            <person name="von Schalburg K.R."/>
            <person name="Lemon C."/>
            <person name="Bird N.H."/>
            <person name="Koop B.F."/>
        </authorList>
    </citation>
    <scope>NUCLEOTIDE SEQUENCE</scope>
</reference>
<dbReference type="FunFam" id="4.10.40.20:FF:000006">
    <property type="entry name" value="insulin-like growth factor-binding protein 7"/>
    <property type="match status" value="1"/>
</dbReference>
<evidence type="ECO:0000256" key="6">
    <source>
        <dbReference type="SAM" id="SignalP"/>
    </source>
</evidence>
<sequence>MLVFFSLVVSLSLASATANRVPRSCGACELSLCDPIPEEGCKFGTIFDSCGCCSFCASGEGEPCGGRGSTAKRCASGLECVKSDKDKKTKFGVCACKTNYEVCGSDGVTYKTGCELKVESLKALSEERPEVRILNKGKCAKAPVIVTPPGEIYNVTGSQVYLSCEASGIPTPVVTWKKVTSGKQRTDLLPGDRENLAVQIRGGPEKHEVTGWVLISPLSEEEAGSYECSAVNAKGEASAVGTIHVVESIDDIPVKKVTKDGDSEE</sequence>
<feature type="signal peptide" evidence="6">
    <location>
        <begin position="1"/>
        <end position="18"/>
    </location>
</feature>
<dbReference type="STRING" id="8010.ENSELUP00000042245"/>
<dbReference type="PROSITE" id="PS50835">
    <property type="entry name" value="IG_LIKE"/>
    <property type="match status" value="1"/>
</dbReference>
<keyword evidence="4" id="KW-1015">Disulfide bond</keyword>
<dbReference type="RefSeq" id="XP_010864808.2">
    <property type="nucleotide sequence ID" value="XM_010866506.4"/>
</dbReference>
<dbReference type="GO" id="GO:0005615">
    <property type="term" value="C:extracellular space"/>
    <property type="evidence" value="ECO:0007669"/>
    <property type="project" value="TreeGrafter"/>
</dbReference>
<dbReference type="SMART" id="SM00408">
    <property type="entry name" value="IGc2"/>
    <property type="match status" value="1"/>
</dbReference>
<dbReference type="SUPFAM" id="SSF48726">
    <property type="entry name" value="Immunoglobulin"/>
    <property type="match status" value="1"/>
</dbReference>
<dbReference type="PANTHER" id="PTHR14186:SF19">
    <property type="entry name" value="INSULIN-LIKE GROWTH FACTOR-BINDING PROTEIN 7"/>
    <property type="match status" value="1"/>
</dbReference>
<dbReference type="InterPro" id="IPR007110">
    <property type="entry name" value="Ig-like_dom"/>
</dbReference>
<dbReference type="InterPro" id="IPR036058">
    <property type="entry name" value="Kazal_dom_sf"/>
</dbReference>
<evidence type="ECO:0000313" key="9">
    <source>
        <dbReference type="Ensembl" id="ENSELUP00000042245.2"/>
    </source>
</evidence>
<feature type="chain" id="PRO_5044297621" description="Insulin-like growth factor-binding protein 7" evidence="6">
    <location>
        <begin position="19"/>
        <end position="265"/>
    </location>
</feature>
<dbReference type="Pfam" id="PF00219">
    <property type="entry name" value="IGFBP"/>
    <property type="match status" value="1"/>
</dbReference>
<evidence type="ECO:0000256" key="5">
    <source>
        <dbReference type="ARBA" id="ARBA00023319"/>
    </source>
</evidence>
<dbReference type="SMART" id="SM00280">
    <property type="entry name" value="KAZAL"/>
    <property type="match status" value="1"/>
</dbReference>
<keyword evidence="5" id="KW-0393">Immunoglobulin domain</keyword>
<dbReference type="GeneID" id="105007539"/>
<proteinExistence type="predicted"/>
<dbReference type="GeneTree" id="ENSGT00530000063555"/>
<keyword evidence="3 6" id="KW-0732">Signal</keyword>
<dbReference type="SUPFAM" id="SSF100895">
    <property type="entry name" value="Kazal-type serine protease inhibitors"/>
    <property type="match status" value="1"/>
</dbReference>
<feature type="domain" description="Ig-like" evidence="7">
    <location>
        <begin position="143"/>
        <end position="244"/>
    </location>
</feature>
<dbReference type="SMART" id="SM00409">
    <property type="entry name" value="IG"/>
    <property type="match status" value="1"/>
</dbReference>
<name>A0A3P9ANE6_ESOLU</name>
<reference evidence="9" key="3">
    <citation type="submission" date="2025-08" db="UniProtKB">
        <authorList>
            <consortium name="Ensembl"/>
        </authorList>
    </citation>
    <scope>IDENTIFICATION</scope>
</reference>
<dbReference type="FunFam" id="2.60.40.10:FF:000032">
    <property type="entry name" value="palladin isoform X1"/>
    <property type="match status" value="1"/>
</dbReference>
<keyword evidence="2" id="KW-0964">Secreted</keyword>
<evidence type="ECO:0000256" key="4">
    <source>
        <dbReference type="ARBA" id="ARBA00023157"/>
    </source>
</evidence>
<dbReference type="PROSITE" id="PS51323">
    <property type="entry name" value="IGFBP_N_2"/>
    <property type="match status" value="1"/>
</dbReference>
<evidence type="ECO:0000256" key="3">
    <source>
        <dbReference type="ARBA" id="ARBA00022729"/>
    </source>
</evidence>
<dbReference type="Proteomes" id="UP000265140">
    <property type="component" value="Chromosome 4"/>
</dbReference>
<dbReference type="AlphaFoldDB" id="A0A3P9ANE6"/>
<dbReference type="GO" id="GO:0009966">
    <property type="term" value="P:regulation of signal transduction"/>
    <property type="evidence" value="ECO:0007669"/>
    <property type="project" value="TreeGrafter"/>
</dbReference>
<reference evidence="9" key="2">
    <citation type="submission" date="2020-02" db="EMBL/GenBank/DDBJ databases">
        <title>Esox lucius (northern pike) genome, fEsoLuc1, primary haplotype.</title>
        <authorList>
            <person name="Myers G."/>
            <person name="Karagic N."/>
            <person name="Meyer A."/>
            <person name="Pippel M."/>
            <person name="Reichard M."/>
            <person name="Winkler S."/>
            <person name="Tracey A."/>
            <person name="Sims Y."/>
            <person name="Howe K."/>
            <person name="Rhie A."/>
            <person name="Formenti G."/>
            <person name="Durbin R."/>
            <person name="Fedrigo O."/>
            <person name="Jarvis E.D."/>
        </authorList>
    </citation>
    <scope>NUCLEOTIDE SEQUENCE [LARGE SCALE GENOMIC DNA]</scope>
</reference>
<dbReference type="Gene3D" id="3.30.60.30">
    <property type="match status" value="1"/>
</dbReference>
<dbReference type="InterPro" id="IPR036179">
    <property type="entry name" value="Ig-like_dom_sf"/>
</dbReference>
<dbReference type="GO" id="GO:0005520">
    <property type="term" value="F:insulin-like growth factor binding"/>
    <property type="evidence" value="ECO:0007669"/>
    <property type="project" value="InterPro"/>
</dbReference>
<dbReference type="Gene3D" id="4.10.40.20">
    <property type="match status" value="1"/>
</dbReference>
<dbReference type="InterPro" id="IPR000867">
    <property type="entry name" value="IGFBP-like"/>
</dbReference>
<dbReference type="OrthoDB" id="10012075at2759"/>
<dbReference type="Pfam" id="PF13927">
    <property type="entry name" value="Ig_3"/>
    <property type="match status" value="1"/>
</dbReference>
<dbReference type="InterPro" id="IPR003599">
    <property type="entry name" value="Ig_sub"/>
</dbReference>
<evidence type="ECO:0000256" key="2">
    <source>
        <dbReference type="ARBA" id="ARBA00022525"/>
    </source>
</evidence>
<protein>
    <recommendedName>
        <fullName evidence="11">Insulin-like growth factor-binding protein 7</fullName>
    </recommendedName>
</protein>
<keyword evidence="10" id="KW-1185">Reference proteome</keyword>
<evidence type="ECO:0000259" key="7">
    <source>
        <dbReference type="PROSITE" id="PS50835"/>
    </source>
</evidence>
<feature type="domain" description="IGFBP N-terminal" evidence="8">
    <location>
        <begin position="21"/>
        <end position="97"/>
    </location>
</feature>
<dbReference type="SUPFAM" id="SSF57184">
    <property type="entry name" value="Growth factor receptor domain"/>
    <property type="match status" value="1"/>
</dbReference>
<dbReference type="InterPro" id="IPR009030">
    <property type="entry name" value="Growth_fac_rcpt_cys_sf"/>
</dbReference>